<dbReference type="PANTHER" id="PTHR11802:SF479">
    <property type="entry name" value="CARBOXYPEPTIDASE"/>
    <property type="match status" value="1"/>
</dbReference>
<dbReference type="STRING" id="329885.A0A4U0V1Z6"/>
<proteinExistence type="inferred from homology"/>
<dbReference type="PROSITE" id="PS00131">
    <property type="entry name" value="CARBOXYPEPT_SER_SER"/>
    <property type="match status" value="1"/>
</dbReference>
<dbReference type="Proteomes" id="UP000310066">
    <property type="component" value="Unassembled WGS sequence"/>
</dbReference>
<evidence type="ECO:0000313" key="8">
    <source>
        <dbReference type="EMBL" id="TKA42641.1"/>
    </source>
</evidence>
<evidence type="ECO:0000256" key="6">
    <source>
        <dbReference type="RuleBase" id="RU361156"/>
    </source>
</evidence>
<sequence>MAAGLLSKMLGVLSVLLIAVSAGRLDEVARRGGFTAQTLKDWELRSRGLDERTTSQRRYYNDKTIDYFVESLPEIPQSFLTEMYSGLMPIDENDPSRALFFVFQPRIGDPVDEIVIWMNGGPGCSSLEGFLQETGYINWGWGQYAPEINAYGWPTLSNVLWVEQPVGTGFSIGTPNATNEEDIASDFVKFFKNFETLFGIEYYHIYVTGESYAGRYVPYIANAMLDMNDTCYYNVSGALMYDPCIGAFDYQNDVYTLPFLEENNNVLNYNKSYLTQMAQADEACGYAEYRRDWMQFPPAEHQPPHYPDNATAAECGLWHSAYNEAYHPNPCFNVYEIGLQCPLLSDPLGFPTDLQFVSPGLPVYFNRTDVKTAMHAPMNVSWDECNGGVFLADDGKGGGPGSGGPEAYGDTSPDPIQGVLPRVIQSTNRVLVANGDLDMEILTNATMLAIQNMTWNGQLGFQQRPNTSIVITLPDVLYNATFVASGFAGYDEPQGVMGVQHYERGLMWAETYLSGHMEPQFQPRSAYRHLQWLLRRIETL</sequence>
<comment type="caution">
    <text evidence="8">The sequence shown here is derived from an EMBL/GenBank/DDBJ whole genome shotgun (WGS) entry which is preliminary data.</text>
</comment>
<accession>A0A4U0V1Z6</accession>
<feature type="compositionally biased region" description="Gly residues" evidence="7">
    <location>
        <begin position="397"/>
        <end position="406"/>
    </location>
</feature>
<organism evidence="8 9">
    <name type="scientific">Friedmanniomyces endolithicus</name>
    <dbReference type="NCBI Taxonomy" id="329885"/>
    <lineage>
        <taxon>Eukaryota</taxon>
        <taxon>Fungi</taxon>
        <taxon>Dikarya</taxon>
        <taxon>Ascomycota</taxon>
        <taxon>Pezizomycotina</taxon>
        <taxon>Dothideomycetes</taxon>
        <taxon>Dothideomycetidae</taxon>
        <taxon>Mycosphaerellales</taxon>
        <taxon>Teratosphaeriaceae</taxon>
        <taxon>Friedmanniomyces</taxon>
    </lineage>
</organism>
<dbReference type="AlphaFoldDB" id="A0A4U0V1Z6"/>
<name>A0A4U0V1Z6_9PEZI</name>
<dbReference type="EMBL" id="NAJP01000022">
    <property type="protein sequence ID" value="TKA42641.1"/>
    <property type="molecule type" value="Genomic_DNA"/>
</dbReference>
<evidence type="ECO:0000256" key="5">
    <source>
        <dbReference type="ARBA" id="ARBA00023180"/>
    </source>
</evidence>
<comment type="similarity">
    <text evidence="1 6">Belongs to the peptidase S10 family.</text>
</comment>
<dbReference type="OrthoDB" id="443318at2759"/>
<evidence type="ECO:0000256" key="3">
    <source>
        <dbReference type="ARBA" id="ARBA00022670"/>
    </source>
</evidence>
<dbReference type="InterPro" id="IPR018202">
    <property type="entry name" value="Ser_caboxypep_ser_AS"/>
</dbReference>
<dbReference type="SUPFAM" id="SSF53474">
    <property type="entry name" value="alpha/beta-Hydrolases"/>
    <property type="match status" value="1"/>
</dbReference>
<dbReference type="Pfam" id="PF00450">
    <property type="entry name" value="Peptidase_S10"/>
    <property type="match status" value="1"/>
</dbReference>
<dbReference type="GO" id="GO:0006508">
    <property type="term" value="P:proteolysis"/>
    <property type="evidence" value="ECO:0007669"/>
    <property type="project" value="UniProtKB-KW"/>
</dbReference>
<dbReference type="PANTHER" id="PTHR11802">
    <property type="entry name" value="SERINE PROTEASE FAMILY S10 SERINE CARBOXYPEPTIDASE"/>
    <property type="match status" value="1"/>
</dbReference>
<feature type="chain" id="PRO_5020939402" description="Carboxypeptidase" evidence="6">
    <location>
        <begin position="23"/>
        <end position="540"/>
    </location>
</feature>
<keyword evidence="3 6" id="KW-0645">Protease</keyword>
<keyword evidence="2 6" id="KW-0121">Carboxypeptidase</keyword>
<evidence type="ECO:0000256" key="7">
    <source>
        <dbReference type="SAM" id="MobiDB-lite"/>
    </source>
</evidence>
<gene>
    <name evidence="8" type="ORF">B0A54_07484</name>
</gene>
<reference evidence="8 9" key="1">
    <citation type="submission" date="2017-03" db="EMBL/GenBank/DDBJ databases">
        <title>Genomes of endolithic fungi from Antarctica.</title>
        <authorList>
            <person name="Coleine C."/>
            <person name="Masonjones S."/>
            <person name="Stajich J.E."/>
        </authorList>
    </citation>
    <scope>NUCLEOTIDE SEQUENCE [LARGE SCALE GENOMIC DNA]</scope>
    <source>
        <strain evidence="8 9">CCFEE 5311</strain>
    </source>
</reference>
<keyword evidence="5" id="KW-0325">Glycoprotein</keyword>
<protein>
    <recommendedName>
        <fullName evidence="6">Carboxypeptidase</fullName>
        <ecNumber evidence="6">3.4.16.-</ecNumber>
    </recommendedName>
</protein>
<keyword evidence="6" id="KW-0732">Signal</keyword>
<evidence type="ECO:0000256" key="1">
    <source>
        <dbReference type="ARBA" id="ARBA00009431"/>
    </source>
</evidence>
<dbReference type="PRINTS" id="PR00724">
    <property type="entry name" value="CRBOXYPTASEC"/>
</dbReference>
<feature type="signal peptide" evidence="6">
    <location>
        <begin position="1"/>
        <end position="22"/>
    </location>
</feature>
<keyword evidence="4 6" id="KW-0378">Hydrolase</keyword>
<dbReference type="InterPro" id="IPR029058">
    <property type="entry name" value="AB_hydrolase_fold"/>
</dbReference>
<feature type="region of interest" description="Disordered" evidence="7">
    <location>
        <begin position="393"/>
        <end position="412"/>
    </location>
</feature>
<dbReference type="InterPro" id="IPR001563">
    <property type="entry name" value="Peptidase_S10"/>
</dbReference>
<evidence type="ECO:0000313" key="9">
    <source>
        <dbReference type="Proteomes" id="UP000310066"/>
    </source>
</evidence>
<dbReference type="Gene3D" id="3.40.50.1820">
    <property type="entry name" value="alpha/beta hydrolase"/>
    <property type="match status" value="1"/>
</dbReference>
<dbReference type="EC" id="3.4.16.-" evidence="6"/>
<evidence type="ECO:0000256" key="2">
    <source>
        <dbReference type="ARBA" id="ARBA00022645"/>
    </source>
</evidence>
<evidence type="ECO:0000256" key="4">
    <source>
        <dbReference type="ARBA" id="ARBA00022801"/>
    </source>
</evidence>
<dbReference type="GO" id="GO:0004185">
    <property type="term" value="F:serine-type carboxypeptidase activity"/>
    <property type="evidence" value="ECO:0007669"/>
    <property type="project" value="UniProtKB-UniRule"/>
</dbReference>